<protein>
    <submittedName>
        <fullName evidence="1">Uncharacterized protein</fullName>
    </submittedName>
</protein>
<accession>A0ABY6BD32</accession>
<evidence type="ECO:0000313" key="2">
    <source>
        <dbReference type="Proteomes" id="UP001064632"/>
    </source>
</evidence>
<keyword evidence="2" id="KW-1185">Reference proteome</keyword>
<organism evidence="1 2">
    <name type="scientific">Tahibacter amnicola</name>
    <dbReference type="NCBI Taxonomy" id="2976241"/>
    <lineage>
        <taxon>Bacteria</taxon>
        <taxon>Pseudomonadati</taxon>
        <taxon>Pseudomonadota</taxon>
        <taxon>Gammaproteobacteria</taxon>
        <taxon>Lysobacterales</taxon>
        <taxon>Rhodanobacteraceae</taxon>
        <taxon>Tahibacter</taxon>
    </lineage>
</organism>
<reference evidence="1" key="1">
    <citation type="submission" date="2022-09" db="EMBL/GenBank/DDBJ databases">
        <title>Tahibacter sp. nov., isolated from a fresh water.</title>
        <authorList>
            <person name="Baek J.H."/>
            <person name="Lee J.K."/>
            <person name="Kim J.M."/>
            <person name="Jeon C.O."/>
        </authorList>
    </citation>
    <scope>NUCLEOTIDE SEQUENCE</scope>
    <source>
        <strain evidence="1">W38</strain>
    </source>
</reference>
<dbReference type="Proteomes" id="UP001064632">
    <property type="component" value="Chromosome"/>
</dbReference>
<sequence length="134" mass="14609">MSANAGGTVSREHELSLRLAEAAYTEEQLRRVIAQLLEEADAVFASRSWRIGRGLTALAGRLLGLVGIRLPTAQDAGHWRRIVAAHDDVLRRRRLLLERLVADAAVREGDLDSVLAQLWTAVGEESALRPGPPA</sequence>
<name>A0ABY6BD32_9GAMM</name>
<dbReference type="EMBL" id="CP104694">
    <property type="protein sequence ID" value="UXI67958.1"/>
    <property type="molecule type" value="Genomic_DNA"/>
</dbReference>
<proteinExistence type="predicted"/>
<evidence type="ECO:0000313" key="1">
    <source>
        <dbReference type="EMBL" id="UXI67958.1"/>
    </source>
</evidence>
<gene>
    <name evidence="1" type="ORF">N4264_25060</name>
</gene>
<dbReference type="RefSeq" id="WP_261694926.1">
    <property type="nucleotide sequence ID" value="NZ_CP104694.1"/>
</dbReference>